<feature type="transmembrane region" description="Helical" evidence="17">
    <location>
        <begin position="257"/>
        <end position="276"/>
    </location>
</feature>
<dbReference type="AlphaFoldDB" id="A0A939RVI6"/>
<evidence type="ECO:0000256" key="13">
    <source>
        <dbReference type="ARBA" id="ARBA00023316"/>
    </source>
</evidence>
<keyword evidence="10 17" id="KW-1133">Transmembrane helix</keyword>
<dbReference type="InterPro" id="IPR003824">
    <property type="entry name" value="UppP"/>
</dbReference>
<keyword evidence="19" id="KW-1185">Reference proteome</keyword>
<dbReference type="GO" id="GO:0008360">
    <property type="term" value="P:regulation of cell shape"/>
    <property type="evidence" value="ECO:0007669"/>
    <property type="project" value="UniProtKB-KW"/>
</dbReference>
<dbReference type="GO" id="GO:0050380">
    <property type="term" value="F:undecaprenyl-diphosphatase activity"/>
    <property type="evidence" value="ECO:0007669"/>
    <property type="project" value="UniProtKB-UniRule"/>
</dbReference>
<evidence type="ECO:0000256" key="10">
    <source>
        <dbReference type="ARBA" id="ARBA00022989"/>
    </source>
</evidence>
<proteinExistence type="inferred from homology"/>
<evidence type="ECO:0000256" key="1">
    <source>
        <dbReference type="ARBA" id="ARBA00004651"/>
    </source>
</evidence>
<evidence type="ECO:0000256" key="7">
    <source>
        <dbReference type="ARBA" id="ARBA00022801"/>
    </source>
</evidence>
<evidence type="ECO:0000256" key="16">
    <source>
        <dbReference type="ARBA" id="ARBA00047594"/>
    </source>
</evidence>
<organism evidence="18 19">
    <name type="scientific">Actinotalea soli</name>
    <dbReference type="NCBI Taxonomy" id="2819234"/>
    <lineage>
        <taxon>Bacteria</taxon>
        <taxon>Bacillati</taxon>
        <taxon>Actinomycetota</taxon>
        <taxon>Actinomycetes</taxon>
        <taxon>Micrococcales</taxon>
        <taxon>Cellulomonadaceae</taxon>
        <taxon>Actinotalea</taxon>
    </lineage>
</organism>
<keyword evidence="8 17" id="KW-0133">Cell shape</keyword>
<evidence type="ECO:0000256" key="12">
    <source>
        <dbReference type="ARBA" id="ARBA00023251"/>
    </source>
</evidence>
<evidence type="ECO:0000256" key="5">
    <source>
        <dbReference type="ARBA" id="ARBA00022475"/>
    </source>
</evidence>
<comment type="function">
    <text evidence="17">Catalyzes the dephosphorylation of undecaprenyl diphosphate (UPP). Confers resistance to bacitracin.</text>
</comment>
<gene>
    <name evidence="17" type="primary">uppP</name>
    <name evidence="18" type="ORF">J4G33_07555</name>
</gene>
<evidence type="ECO:0000256" key="9">
    <source>
        <dbReference type="ARBA" id="ARBA00022984"/>
    </source>
</evidence>
<keyword evidence="6 17" id="KW-0812">Transmembrane</keyword>
<comment type="subcellular location">
    <subcellularLocation>
        <location evidence="1 17">Cell membrane</location>
        <topology evidence="1 17">Multi-pass membrane protein</topology>
    </subcellularLocation>
</comment>
<feature type="transmembrane region" description="Helical" evidence="17">
    <location>
        <begin position="98"/>
        <end position="116"/>
    </location>
</feature>
<evidence type="ECO:0000256" key="6">
    <source>
        <dbReference type="ARBA" id="ARBA00022692"/>
    </source>
</evidence>
<keyword evidence="9 17" id="KW-0573">Peptidoglycan synthesis</keyword>
<evidence type="ECO:0000256" key="3">
    <source>
        <dbReference type="ARBA" id="ARBA00012374"/>
    </source>
</evidence>
<dbReference type="GO" id="GO:0005886">
    <property type="term" value="C:plasma membrane"/>
    <property type="evidence" value="ECO:0007669"/>
    <property type="project" value="UniProtKB-SubCell"/>
</dbReference>
<evidence type="ECO:0000256" key="11">
    <source>
        <dbReference type="ARBA" id="ARBA00023136"/>
    </source>
</evidence>
<dbReference type="PANTHER" id="PTHR30622">
    <property type="entry name" value="UNDECAPRENYL-DIPHOSPHATASE"/>
    <property type="match status" value="1"/>
</dbReference>
<evidence type="ECO:0000256" key="4">
    <source>
        <dbReference type="ARBA" id="ARBA00021581"/>
    </source>
</evidence>
<evidence type="ECO:0000256" key="14">
    <source>
        <dbReference type="ARBA" id="ARBA00032707"/>
    </source>
</evidence>
<dbReference type="GO" id="GO:0009252">
    <property type="term" value="P:peptidoglycan biosynthetic process"/>
    <property type="evidence" value="ECO:0007669"/>
    <property type="project" value="UniProtKB-KW"/>
</dbReference>
<dbReference type="EMBL" id="JAGEMK010000003">
    <property type="protein sequence ID" value="MBO1751658.1"/>
    <property type="molecule type" value="Genomic_DNA"/>
</dbReference>
<reference evidence="18" key="1">
    <citation type="submission" date="2021-03" db="EMBL/GenBank/DDBJ databases">
        <title>Actinotalea soli sp. nov., isolated from soil.</title>
        <authorList>
            <person name="Ping W."/>
            <person name="Zhang J."/>
        </authorList>
    </citation>
    <scope>NUCLEOTIDE SEQUENCE</scope>
    <source>
        <strain evidence="18">BY-33</strain>
    </source>
</reference>
<feature type="transmembrane region" description="Helical" evidence="17">
    <location>
        <begin position="48"/>
        <end position="68"/>
    </location>
</feature>
<dbReference type="RefSeq" id="WP_208055336.1">
    <property type="nucleotide sequence ID" value="NZ_JAGEMK010000003.1"/>
</dbReference>
<sequence>MSPEIAALLGLVQGVFMFVPVSSSSHLALTQHWLQSRGVEVPDPDSSEAILVNLVLHVGTLVSIAVVLRHRLVEIGRQAVSEHRDPATRAGRGPAQRFLLMIVLGTAVTGVVGLAVREVAPAVFGSPSVIVGMLVLTGVVLWWSDRAAAGTIEVPGSREAVGVGLAQALALLPGLSRSGLTIAAGLALGMKRKQAAEFSFILAIPTILAATLIQALDVLATGEVTQVPWWSLGVGVVVSAVSGTVALVLVLRLLYAARFRVFAVYVWLLAVVVLLVEQG</sequence>
<accession>A0A939RVI6</accession>
<dbReference type="HAMAP" id="MF_01006">
    <property type="entry name" value="Undec_diphosphatase"/>
    <property type="match status" value="1"/>
</dbReference>
<keyword evidence="7 17" id="KW-0378">Hydrolase</keyword>
<feature type="transmembrane region" description="Helical" evidence="17">
    <location>
        <begin position="198"/>
        <end position="216"/>
    </location>
</feature>
<keyword evidence="13 17" id="KW-0961">Cell wall biogenesis/degradation</keyword>
<evidence type="ECO:0000313" key="19">
    <source>
        <dbReference type="Proteomes" id="UP000664209"/>
    </source>
</evidence>
<evidence type="ECO:0000256" key="2">
    <source>
        <dbReference type="ARBA" id="ARBA00010621"/>
    </source>
</evidence>
<dbReference type="PANTHER" id="PTHR30622:SF2">
    <property type="entry name" value="UNDECAPRENYL-DIPHOSPHATASE"/>
    <property type="match status" value="1"/>
</dbReference>
<dbReference type="Proteomes" id="UP000664209">
    <property type="component" value="Unassembled WGS sequence"/>
</dbReference>
<keyword evidence="11 17" id="KW-0472">Membrane</keyword>
<feature type="transmembrane region" description="Helical" evidence="17">
    <location>
        <begin position="122"/>
        <end position="143"/>
    </location>
</feature>
<evidence type="ECO:0000256" key="8">
    <source>
        <dbReference type="ARBA" id="ARBA00022960"/>
    </source>
</evidence>
<evidence type="ECO:0000256" key="17">
    <source>
        <dbReference type="HAMAP-Rule" id="MF_01006"/>
    </source>
</evidence>
<protein>
    <recommendedName>
        <fullName evidence="4 17">Undecaprenyl-diphosphatase</fullName>
        <ecNumber evidence="3 17">3.6.1.27</ecNumber>
    </recommendedName>
    <alternativeName>
        <fullName evidence="15 17">Bacitracin resistance protein</fullName>
    </alternativeName>
    <alternativeName>
        <fullName evidence="14 17">Undecaprenyl pyrophosphate phosphatase</fullName>
    </alternativeName>
</protein>
<keyword evidence="5 17" id="KW-1003">Cell membrane</keyword>
<comment type="miscellaneous">
    <text evidence="17">Bacitracin is thought to be involved in the inhibition of peptidoglycan synthesis by sequestering undecaprenyl diphosphate, thereby reducing the pool of lipid carrier available.</text>
</comment>
<keyword evidence="12 17" id="KW-0046">Antibiotic resistance</keyword>
<dbReference type="EC" id="3.6.1.27" evidence="3 17"/>
<comment type="caution">
    <text evidence="18">The sequence shown here is derived from an EMBL/GenBank/DDBJ whole genome shotgun (WGS) entry which is preliminary data.</text>
</comment>
<dbReference type="Pfam" id="PF02673">
    <property type="entry name" value="BacA"/>
    <property type="match status" value="1"/>
</dbReference>
<dbReference type="GO" id="GO:0071555">
    <property type="term" value="P:cell wall organization"/>
    <property type="evidence" value="ECO:0007669"/>
    <property type="project" value="UniProtKB-KW"/>
</dbReference>
<name>A0A939RVI6_9CELL</name>
<dbReference type="GO" id="GO:0046677">
    <property type="term" value="P:response to antibiotic"/>
    <property type="evidence" value="ECO:0007669"/>
    <property type="project" value="UniProtKB-UniRule"/>
</dbReference>
<comment type="similarity">
    <text evidence="2 17">Belongs to the UppP family.</text>
</comment>
<comment type="catalytic activity">
    <reaction evidence="16 17">
        <text>di-trans,octa-cis-undecaprenyl diphosphate + H2O = di-trans,octa-cis-undecaprenyl phosphate + phosphate + H(+)</text>
        <dbReference type="Rhea" id="RHEA:28094"/>
        <dbReference type="ChEBI" id="CHEBI:15377"/>
        <dbReference type="ChEBI" id="CHEBI:15378"/>
        <dbReference type="ChEBI" id="CHEBI:43474"/>
        <dbReference type="ChEBI" id="CHEBI:58405"/>
        <dbReference type="ChEBI" id="CHEBI:60392"/>
        <dbReference type="EC" id="3.6.1.27"/>
    </reaction>
</comment>
<evidence type="ECO:0000256" key="15">
    <source>
        <dbReference type="ARBA" id="ARBA00032932"/>
    </source>
</evidence>
<feature type="transmembrane region" description="Helical" evidence="17">
    <location>
        <begin position="228"/>
        <end position="250"/>
    </location>
</feature>
<evidence type="ECO:0000313" key="18">
    <source>
        <dbReference type="EMBL" id="MBO1751658.1"/>
    </source>
</evidence>